<accession>A0A2S6C5P9</accession>
<gene>
    <name evidence="3" type="ORF">CBER1_01545</name>
</gene>
<feature type="compositionally biased region" description="Basic and acidic residues" evidence="1">
    <location>
        <begin position="324"/>
        <end position="342"/>
    </location>
</feature>
<evidence type="ECO:0000256" key="2">
    <source>
        <dbReference type="SAM" id="Phobius"/>
    </source>
</evidence>
<proteinExistence type="predicted"/>
<sequence length="385" mass="43222">MGFTDVVKILFVPALIAGALYGIISFIILPLIRNYRERYSQYLPLDTVNRHTEGLRDRISDLVMRMVVPRRQTVWDATGSRRGSRSGSGDDLVFSDGEGERMAGDPHNPPDTMFDSTGIVEVFCQRIDSGNPHPQYSSPPLLDDYEEGECSTPNRITQECFVLHVFLMERFDWMSENAMRMAVSLDDGPAEAVEYISRPNDSDFPPKPRAEDEIQFHGNCFEGHRRLALATAELQPVNCHSCPLAPQEHDVGQIVITLQRGRKVVERHPKTDQDRTYFVAATGAAGFPVNVLFHYETTYKGIVHTTKTITYVQSALPRLELTRKVDTGGNKRDRSGPDRENTEIAISSSAKRQKLDSVATASSQGRSEEQSSYHGPLSPYWSELQ</sequence>
<dbReference type="STRING" id="357750.A0A2S6C5P9"/>
<dbReference type="EMBL" id="PNEN01000549">
    <property type="protein sequence ID" value="PPJ55059.1"/>
    <property type="molecule type" value="Genomic_DNA"/>
</dbReference>
<feature type="transmembrane region" description="Helical" evidence="2">
    <location>
        <begin position="6"/>
        <end position="32"/>
    </location>
</feature>
<evidence type="ECO:0000313" key="4">
    <source>
        <dbReference type="Proteomes" id="UP000237631"/>
    </source>
</evidence>
<dbReference type="Proteomes" id="UP000237631">
    <property type="component" value="Unassembled WGS sequence"/>
</dbReference>
<keyword evidence="2" id="KW-0812">Transmembrane</keyword>
<keyword evidence="4" id="KW-1185">Reference proteome</keyword>
<evidence type="ECO:0000256" key="1">
    <source>
        <dbReference type="SAM" id="MobiDB-lite"/>
    </source>
</evidence>
<comment type="caution">
    <text evidence="3">The sequence shown here is derived from an EMBL/GenBank/DDBJ whole genome shotgun (WGS) entry which is preliminary data.</text>
</comment>
<protein>
    <submittedName>
        <fullName evidence="3">Uncharacterized protein</fullName>
    </submittedName>
</protein>
<feature type="region of interest" description="Disordered" evidence="1">
    <location>
        <begin position="324"/>
        <end position="385"/>
    </location>
</feature>
<dbReference type="OrthoDB" id="3636785at2759"/>
<keyword evidence="2" id="KW-1133">Transmembrane helix</keyword>
<dbReference type="AlphaFoldDB" id="A0A2S6C5P9"/>
<organism evidence="3 4">
    <name type="scientific">Cercospora berteroae</name>
    <dbReference type="NCBI Taxonomy" id="357750"/>
    <lineage>
        <taxon>Eukaryota</taxon>
        <taxon>Fungi</taxon>
        <taxon>Dikarya</taxon>
        <taxon>Ascomycota</taxon>
        <taxon>Pezizomycotina</taxon>
        <taxon>Dothideomycetes</taxon>
        <taxon>Dothideomycetidae</taxon>
        <taxon>Mycosphaerellales</taxon>
        <taxon>Mycosphaerellaceae</taxon>
        <taxon>Cercospora</taxon>
    </lineage>
</organism>
<evidence type="ECO:0000313" key="3">
    <source>
        <dbReference type="EMBL" id="PPJ55059.1"/>
    </source>
</evidence>
<name>A0A2S6C5P9_9PEZI</name>
<feature type="region of interest" description="Disordered" evidence="1">
    <location>
        <begin position="77"/>
        <end position="111"/>
    </location>
</feature>
<reference evidence="4" key="1">
    <citation type="journal article" date="2017" name="bioRxiv">
        <title>Conservation of a gene cluster reveals novel cercosporin biosynthetic mechanisms and extends production to the genus Colletotrichum.</title>
        <authorList>
            <person name="de Jonge R."/>
            <person name="Ebert M.K."/>
            <person name="Huitt-Roehl C.R."/>
            <person name="Pal P."/>
            <person name="Suttle J.C."/>
            <person name="Spanner R.E."/>
            <person name="Neubauer J.D."/>
            <person name="Jurick W.M.II."/>
            <person name="Stott K.A."/>
            <person name="Secor G.A."/>
            <person name="Thomma B.P.H.J."/>
            <person name="Van de Peer Y."/>
            <person name="Townsend C.A."/>
            <person name="Bolton M.D."/>
        </authorList>
    </citation>
    <scope>NUCLEOTIDE SEQUENCE [LARGE SCALE GENOMIC DNA]</scope>
    <source>
        <strain evidence="4">CBS538.71</strain>
    </source>
</reference>
<keyword evidence="2" id="KW-0472">Membrane</keyword>